<dbReference type="PANTHER" id="PTHR35802:SF1">
    <property type="entry name" value="PROTEASE SYNTHASE AND SPORULATION PROTEIN PAI 2"/>
    <property type="match status" value="1"/>
</dbReference>
<dbReference type="Pfam" id="PF04299">
    <property type="entry name" value="FMN_bind_2"/>
    <property type="match status" value="1"/>
</dbReference>
<dbReference type="Proteomes" id="UP001055117">
    <property type="component" value="Unassembled WGS sequence"/>
</dbReference>
<sequence>MYQPPHFREDDLGAQHALIRAHPLGLLVTAGPGGLMANPIPFLIDGQASERGTLRAHLARANPHWRELAQVAECLVVFQGPQGYVTPSWYATKRETGKVVPTWNYATVHARGRPRVIEDAAWLRRQIADLTDLREAGRPEPWAVDDAPRAFTDAQLKGIVGIEIPVAQIVGKWKVSQNRPAADRDGVVAGFRAAGDGDGMAEEMAALVQARSGR</sequence>
<evidence type="ECO:0000313" key="2">
    <source>
        <dbReference type="Proteomes" id="UP001055117"/>
    </source>
</evidence>
<gene>
    <name evidence="1" type="primary">paiB</name>
    <name evidence="1" type="ORF">AFCDBAGC_2668</name>
</gene>
<dbReference type="InterPro" id="IPR007396">
    <property type="entry name" value="TR_PAI2-type"/>
</dbReference>
<evidence type="ECO:0000313" key="1">
    <source>
        <dbReference type="EMBL" id="GJD44801.1"/>
    </source>
</evidence>
<comment type="caution">
    <text evidence="1">The sequence shown here is derived from an EMBL/GenBank/DDBJ whole genome shotgun (WGS) entry which is preliminary data.</text>
</comment>
<dbReference type="InterPro" id="IPR012349">
    <property type="entry name" value="Split_barrel_FMN-bd"/>
</dbReference>
<protein>
    <submittedName>
        <fullName evidence="1">Protease synthase and sporulation protein PAI 2</fullName>
    </submittedName>
</protein>
<keyword evidence="1" id="KW-0645">Protease</keyword>
<proteinExistence type="predicted"/>
<dbReference type="PIRSF" id="PIRSF010372">
    <property type="entry name" value="PaiB"/>
    <property type="match status" value="1"/>
</dbReference>
<dbReference type="Gene3D" id="2.30.110.10">
    <property type="entry name" value="Electron Transport, Fmn-binding Protein, Chain A"/>
    <property type="match status" value="1"/>
</dbReference>
<dbReference type="RefSeq" id="WP_147829526.1">
    <property type="nucleotide sequence ID" value="NZ_BPQG01000038.1"/>
</dbReference>
<reference evidence="1 2" key="1">
    <citation type="journal article" date="2021" name="Front. Microbiol.">
        <title>Comprehensive Comparative Genomics and Phenotyping of Methylobacterium Species.</title>
        <authorList>
            <person name="Alessa O."/>
            <person name="Ogura Y."/>
            <person name="Fujitani Y."/>
            <person name="Takami H."/>
            <person name="Hayashi T."/>
            <person name="Sahin N."/>
            <person name="Tani A."/>
        </authorList>
    </citation>
    <scope>NUCLEOTIDE SEQUENCE [LARGE SCALE GENOMIC DNA]</scope>
    <source>
        <strain evidence="1 2">DSM 23679</strain>
    </source>
</reference>
<organism evidence="1 2">
    <name type="scientific">Methylobacterium cerastii</name>
    <dbReference type="NCBI Taxonomy" id="932741"/>
    <lineage>
        <taxon>Bacteria</taxon>
        <taxon>Pseudomonadati</taxon>
        <taxon>Pseudomonadota</taxon>
        <taxon>Alphaproteobacteria</taxon>
        <taxon>Hyphomicrobiales</taxon>
        <taxon>Methylobacteriaceae</taxon>
        <taxon>Methylobacterium</taxon>
    </lineage>
</organism>
<dbReference type="SUPFAM" id="SSF50475">
    <property type="entry name" value="FMN-binding split barrel"/>
    <property type="match status" value="1"/>
</dbReference>
<name>A0ABQ4QIE8_9HYPH</name>
<keyword evidence="2" id="KW-1185">Reference proteome</keyword>
<dbReference type="PANTHER" id="PTHR35802">
    <property type="entry name" value="PROTEASE SYNTHASE AND SPORULATION PROTEIN PAI 2"/>
    <property type="match status" value="1"/>
</dbReference>
<accession>A0ABQ4QIE8</accession>
<dbReference type="GO" id="GO:0008233">
    <property type="term" value="F:peptidase activity"/>
    <property type="evidence" value="ECO:0007669"/>
    <property type="project" value="UniProtKB-KW"/>
</dbReference>
<dbReference type="EMBL" id="BPQG01000038">
    <property type="protein sequence ID" value="GJD44801.1"/>
    <property type="molecule type" value="Genomic_DNA"/>
</dbReference>
<keyword evidence="1" id="KW-0378">Hydrolase</keyword>
<dbReference type="GO" id="GO:0006508">
    <property type="term" value="P:proteolysis"/>
    <property type="evidence" value="ECO:0007669"/>
    <property type="project" value="UniProtKB-KW"/>
</dbReference>